<dbReference type="GO" id="GO:0034039">
    <property type="term" value="F:8-oxo-7,8-dihydroguanine DNA N-glycosylase activity"/>
    <property type="evidence" value="ECO:0007669"/>
    <property type="project" value="TreeGrafter"/>
</dbReference>
<dbReference type="SUPFAM" id="SSF57716">
    <property type="entry name" value="Glucocorticoid receptor-like (DNA-binding domain)"/>
    <property type="match status" value="1"/>
</dbReference>
<feature type="non-terminal residue" evidence="2">
    <location>
        <position position="1"/>
    </location>
</feature>
<evidence type="ECO:0000313" key="2">
    <source>
        <dbReference type="EMBL" id="SVB55336.1"/>
    </source>
</evidence>
<organism evidence="2">
    <name type="scientific">marine metagenome</name>
    <dbReference type="NCBI Taxonomy" id="408172"/>
    <lineage>
        <taxon>unclassified sequences</taxon>
        <taxon>metagenomes</taxon>
        <taxon>ecological metagenomes</taxon>
    </lineage>
</organism>
<dbReference type="AlphaFoldDB" id="A0A382EX74"/>
<reference evidence="2" key="1">
    <citation type="submission" date="2018-05" db="EMBL/GenBank/DDBJ databases">
        <authorList>
            <person name="Lanie J.A."/>
            <person name="Ng W.-L."/>
            <person name="Kazmierczak K.M."/>
            <person name="Andrzejewski T.M."/>
            <person name="Davidsen T.M."/>
            <person name="Wayne K.J."/>
            <person name="Tettelin H."/>
            <person name="Glass J.I."/>
            <person name="Rusch D."/>
            <person name="Podicherti R."/>
            <person name="Tsui H.-C.T."/>
            <person name="Winkler M.E."/>
        </authorList>
    </citation>
    <scope>NUCLEOTIDE SEQUENCE</scope>
</reference>
<name>A0A382EX74_9ZZZZ</name>
<dbReference type="InterPro" id="IPR015886">
    <property type="entry name" value="H2TH_FPG"/>
</dbReference>
<dbReference type="GO" id="GO:0003906">
    <property type="term" value="F:DNA-(apurinic or apyrimidinic site) endonuclease activity"/>
    <property type="evidence" value="ECO:0007669"/>
    <property type="project" value="InterPro"/>
</dbReference>
<dbReference type="PANTHER" id="PTHR22993">
    <property type="entry name" value="FORMAMIDOPYRIMIDINE-DNA GLYCOSYLASE"/>
    <property type="match status" value="1"/>
</dbReference>
<dbReference type="GO" id="GO:0006284">
    <property type="term" value="P:base-excision repair"/>
    <property type="evidence" value="ECO:0007669"/>
    <property type="project" value="InterPro"/>
</dbReference>
<dbReference type="Pfam" id="PF06831">
    <property type="entry name" value="H2TH"/>
    <property type="match status" value="1"/>
</dbReference>
<dbReference type="GO" id="GO:0008270">
    <property type="term" value="F:zinc ion binding"/>
    <property type="evidence" value="ECO:0007669"/>
    <property type="project" value="InterPro"/>
</dbReference>
<sequence>VLREGESTDLKSLLCDESVVVGVGDIYSDEILFHAGLRHDRQSDSLSIQEVRRLYRSVVEVVVEAVKYRGTSIEERQFVDVFGEPGGFAEHLAVYEREGLFSPTSKKPVQKVKHKGRWTFFCETQV</sequence>
<dbReference type="GO" id="GO:0003684">
    <property type="term" value="F:damaged DNA binding"/>
    <property type="evidence" value="ECO:0007669"/>
    <property type="project" value="InterPro"/>
</dbReference>
<dbReference type="SMART" id="SM01232">
    <property type="entry name" value="H2TH"/>
    <property type="match status" value="1"/>
</dbReference>
<accession>A0A382EX74</accession>
<feature type="domain" description="Formamidopyrimidine-DNA glycosylase H2TH DNA-binding" evidence="1">
    <location>
        <begin position="2"/>
        <end position="77"/>
    </location>
</feature>
<protein>
    <recommendedName>
        <fullName evidence="1">Formamidopyrimidine-DNA glycosylase H2TH DNA-binding domain-containing protein</fullName>
    </recommendedName>
</protein>
<dbReference type="PANTHER" id="PTHR22993:SF9">
    <property type="entry name" value="FORMAMIDOPYRIMIDINE-DNA GLYCOSYLASE"/>
    <property type="match status" value="1"/>
</dbReference>
<evidence type="ECO:0000259" key="1">
    <source>
        <dbReference type="SMART" id="SM01232"/>
    </source>
</evidence>
<dbReference type="EMBL" id="UINC01046832">
    <property type="protein sequence ID" value="SVB55336.1"/>
    <property type="molecule type" value="Genomic_DNA"/>
</dbReference>
<dbReference type="InterPro" id="IPR010979">
    <property type="entry name" value="Ribosomal_uS13-like_H2TH"/>
</dbReference>
<gene>
    <name evidence="2" type="ORF">METZ01_LOCUS208190</name>
</gene>
<dbReference type="Gene3D" id="1.10.8.50">
    <property type="match status" value="1"/>
</dbReference>
<dbReference type="SUPFAM" id="SSF46946">
    <property type="entry name" value="S13-like H2TH domain"/>
    <property type="match status" value="1"/>
</dbReference>
<proteinExistence type="predicted"/>